<protein>
    <submittedName>
        <fullName evidence="1">Uncharacterized protein</fullName>
    </submittedName>
</protein>
<evidence type="ECO:0000313" key="2">
    <source>
        <dbReference type="Proteomes" id="UP001500621"/>
    </source>
</evidence>
<accession>A0ABP8W8T8</accession>
<name>A0ABP8W8T8_9ACTN</name>
<sequence>MPVVTDRPDPSRPDPLRVDPLLSHARRTREGVEVVLVLPEASFERAQARLRLRAAAPDDETAHGFPARVETLPQGRRVVTVLPDDGGLAGTWRLQLRLGPRRAPQGLRTRLVLVPGRPVALLPSFAESALGN</sequence>
<gene>
    <name evidence="1" type="ORF">GCM10023226_22420</name>
</gene>
<comment type="caution">
    <text evidence="1">The sequence shown here is derived from an EMBL/GenBank/DDBJ whole genome shotgun (WGS) entry which is preliminary data.</text>
</comment>
<organism evidence="1 2">
    <name type="scientific">Nocardioides nanhaiensis</name>
    <dbReference type="NCBI Taxonomy" id="1476871"/>
    <lineage>
        <taxon>Bacteria</taxon>
        <taxon>Bacillati</taxon>
        <taxon>Actinomycetota</taxon>
        <taxon>Actinomycetes</taxon>
        <taxon>Propionibacteriales</taxon>
        <taxon>Nocardioidaceae</taxon>
        <taxon>Nocardioides</taxon>
    </lineage>
</organism>
<reference evidence="2" key="1">
    <citation type="journal article" date="2019" name="Int. J. Syst. Evol. Microbiol.">
        <title>The Global Catalogue of Microorganisms (GCM) 10K type strain sequencing project: providing services to taxonomists for standard genome sequencing and annotation.</title>
        <authorList>
            <consortium name="The Broad Institute Genomics Platform"/>
            <consortium name="The Broad Institute Genome Sequencing Center for Infectious Disease"/>
            <person name="Wu L."/>
            <person name="Ma J."/>
        </authorList>
    </citation>
    <scope>NUCLEOTIDE SEQUENCE [LARGE SCALE GENOMIC DNA]</scope>
    <source>
        <strain evidence="2">JCM 18127</strain>
    </source>
</reference>
<dbReference type="EMBL" id="BAABIM010000002">
    <property type="protein sequence ID" value="GAA4684535.1"/>
    <property type="molecule type" value="Genomic_DNA"/>
</dbReference>
<evidence type="ECO:0000313" key="1">
    <source>
        <dbReference type="EMBL" id="GAA4684535.1"/>
    </source>
</evidence>
<proteinExistence type="predicted"/>
<keyword evidence="2" id="KW-1185">Reference proteome</keyword>
<dbReference type="Proteomes" id="UP001500621">
    <property type="component" value="Unassembled WGS sequence"/>
</dbReference>